<dbReference type="RefSeq" id="WP_232593587.1">
    <property type="nucleotide sequence ID" value="NZ_BSPD01000062.1"/>
</dbReference>
<sequence length="279" mass="31785">MKKWCLLILMCSSPSVFAWGPVGHSLVCEIAWSTLTEPTKQWVLPIVQSKGYDSLADACNWADEIRREPQYKHLSPMHYVNVSKAASDFNEETVLCGPKSCVIEAISTYQGYLAAKEGSQAEALLLLGHFVGDIHQPLHTGYKEDRGGNDILQSFKGRKSLRLHYVWDVSLLEESGVHDYRKTSKEFMSKVTRKEKDKWTADLSPMSWAEESHQWLLEAYEVEKSDRPQIDQSYIDRFAPVVHERILAAGLRLGEILNRLTLQRQSIEKAHPVKKTTDP</sequence>
<evidence type="ECO:0000313" key="8">
    <source>
        <dbReference type="EMBL" id="GLS26875.1"/>
    </source>
</evidence>
<name>A0AA37TB78_9GAMM</name>
<keyword evidence="6" id="KW-0325">Glycoprotein</keyword>
<dbReference type="CDD" id="cd11010">
    <property type="entry name" value="S1-P1_nuclease"/>
    <property type="match status" value="1"/>
</dbReference>
<keyword evidence="7" id="KW-0732">Signal</keyword>
<keyword evidence="1" id="KW-0540">Nuclease</keyword>
<protein>
    <submittedName>
        <fullName evidence="8">Endonuclease</fullName>
    </submittedName>
</protein>
<gene>
    <name evidence="8" type="ORF">GCM10007877_25940</name>
</gene>
<dbReference type="Proteomes" id="UP001156870">
    <property type="component" value="Unassembled WGS sequence"/>
</dbReference>
<dbReference type="GO" id="GO:0004519">
    <property type="term" value="F:endonuclease activity"/>
    <property type="evidence" value="ECO:0007669"/>
    <property type="project" value="UniProtKB-KW"/>
</dbReference>
<proteinExistence type="predicted"/>
<feature type="chain" id="PRO_5041359867" evidence="7">
    <location>
        <begin position="19"/>
        <end position="279"/>
    </location>
</feature>
<dbReference type="InterPro" id="IPR008947">
    <property type="entry name" value="PLipase_C/P1_nuclease_dom_sf"/>
</dbReference>
<reference evidence="8 9" key="1">
    <citation type="journal article" date="2014" name="Int. J. Syst. Evol. Microbiol.">
        <title>Complete genome sequence of Corynebacterium casei LMG S-19264T (=DSM 44701T), isolated from a smear-ripened cheese.</title>
        <authorList>
            <consortium name="US DOE Joint Genome Institute (JGI-PGF)"/>
            <person name="Walter F."/>
            <person name="Albersmeier A."/>
            <person name="Kalinowski J."/>
            <person name="Ruckert C."/>
        </authorList>
    </citation>
    <scope>NUCLEOTIDE SEQUENCE [LARGE SCALE GENOMIC DNA]</scope>
    <source>
        <strain evidence="8 9">NBRC 110095</strain>
    </source>
</reference>
<comment type="caution">
    <text evidence="8">The sequence shown here is derived from an EMBL/GenBank/DDBJ whole genome shotgun (WGS) entry which is preliminary data.</text>
</comment>
<dbReference type="PANTHER" id="PTHR33146:SF26">
    <property type="entry name" value="ENDONUCLEASE 4"/>
    <property type="match status" value="1"/>
</dbReference>
<evidence type="ECO:0000256" key="1">
    <source>
        <dbReference type="ARBA" id="ARBA00022722"/>
    </source>
</evidence>
<evidence type="ECO:0000256" key="6">
    <source>
        <dbReference type="ARBA" id="ARBA00023180"/>
    </source>
</evidence>
<evidence type="ECO:0000256" key="2">
    <source>
        <dbReference type="ARBA" id="ARBA00022723"/>
    </source>
</evidence>
<accession>A0AA37TB78</accession>
<dbReference type="GO" id="GO:0046872">
    <property type="term" value="F:metal ion binding"/>
    <property type="evidence" value="ECO:0007669"/>
    <property type="project" value="UniProtKB-KW"/>
</dbReference>
<dbReference type="GO" id="GO:0003676">
    <property type="term" value="F:nucleic acid binding"/>
    <property type="evidence" value="ECO:0007669"/>
    <property type="project" value="InterPro"/>
</dbReference>
<dbReference type="PANTHER" id="PTHR33146">
    <property type="entry name" value="ENDONUCLEASE 4"/>
    <property type="match status" value="1"/>
</dbReference>
<dbReference type="EMBL" id="BSPD01000062">
    <property type="protein sequence ID" value="GLS26875.1"/>
    <property type="molecule type" value="Genomic_DNA"/>
</dbReference>
<dbReference type="Gene3D" id="1.10.575.10">
    <property type="entry name" value="P1 Nuclease"/>
    <property type="match status" value="1"/>
</dbReference>
<keyword evidence="2" id="KW-0479">Metal-binding</keyword>
<dbReference type="GO" id="GO:0006308">
    <property type="term" value="P:DNA catabolic process"/>
    <property type="evidence" value="ECO:0007669"/>
    <property type="project" value="InterPro"/>
</dbReference>
<dbReference type="SUPFAM" id="SSF48537">
    <property type="entry name" value="Phospholipase C/P1 nuclease"/>
    <property type="match status" value="1"/>
</dbReference>
<dbReference type="Pfam" id="PF02265">
    <property type="entry name" value="S1-P1_nuclease"/>
    <property type="match status" value="1"/>
</dbReference>
<dbReference type="GO" id="GO:0016788">
    <property type="term" value="F:hydrolase activity, acting on ester bonds"/>
    <property type="evidence" value="ECO:0007669"/>
    <property type="project" value="InterPro"/>
</dbReference>
<evidence type="ECO:0000256" key="7">
    <source>
        <dbReference type="SAM" id="SignalP"/>
    </source>
</evidence>
<evidence type="ECO:0000256" key="5">
    <source>
        <dbReference type="ARBA" id="ARBA00023157"/>
    </source>
</evidence>
<keyword evidence="5" id="KW-1015">Disulfide bond</keyword>
<dbReference type="AlphaFoldDB" id="A0AA37TB78"/>
<evidence type="ECO:0000256" key="4">
    <source>
        <dbReference type="ARBA" id="ARBA00022801"/>
    </source>
</evidence>
<dbReference type="InterPro" id="IPR003154">
    <property type="entry name" value="S1/P1nuclease"/>
</dbReference>
<evidence type="ECO:0000256" key="3">
    <source>
        <dbReference type="ARBA" id="ARBA00022759"/>
    </source>
</evidence>
<keyword evidence="3 8" id="KW-0255">Endonuclease</keyword>
<keyword evidence="9" id="KW-1185">Reference proteome</keyword>
<feature type="signal peptide" evidence="7">
    <location>
        <begin position="1"/>
        <end position="18"/>
    </location>
</feature>
<evidence type="ECO:0000313" key="9">
    <source>
        <dbReference type="Proteomes" id="UP001156870"/>
    </source>
</evidence>
<keyword evidence="4" id="KW-0378">Hydrolase</keyword>
<organism evidence="8 9">
    <name type="scientific">Marinibactrum halimedae</name>
    <dbReference type="NCBI Taxonomy" id="1444977"/>
    <lineage>
        <taxon>Bacteria</taxon>
        <taxon>Pseudomonadati</taxon>
        <taxon>Pseudomonadota</taxon>
        <taxon>Gammaproteobacteria</taxon>
        <taxon>Cellvibrionales</taxon>
        <taxon>Cellvibrionaceae</taxon>
        <taxon>Marinibactrum</taxon>
    </lineage>
</organism>